<dbReference type="InterPro" id="IPR045093">
    <property type="entry name" value="Cullin"/>
</dbReference>
<dbReference type="Gene3D" id="3.30.230.130">
    <property type="entry name" value="Cullin, Chain C, Domain 2"/>
    <property type="match status" value="1"/>
</dbReference>
<evidence type="ECO:0000313" key="6">
    <source>
        <dbReference type="Proteomes" id="UP000001542"/>
    </source>
</evidence>
<dbReference type="FunFam" id="1.20.1310.10:FF:000114">
    <property type="match status" value="1"/>
</dbReference>
<dbReference type="SMART" id="SM00182">
    <property type="entry name" value="CULLIN"/>
    <property type="match status" value="1"/>
</dbReference>
<evidence type="ECO:0000256" key="2">
    <source>
        <dbReference type="PROSITE-ProRule" id="PRU00330"/>
    </source>
</evidence>
<dbReference type="InterPro" id="IPR036388">
    <property type="entry name" value="WH-like_DNA-bd_sf"/>
</dbReference>
<dbReference type="SMART" id="SM00884">
    <property type="entry name" value="Cullin_Nedd8"/>
    <property type="match status" value="1"/>
</dbReference>
<dbReference type="RefSeq" id="XP_001320004.1">
    <property type="nucleotide sequence ID" value="XM_001319969.1"/>
</dbReference>
<dbReference type="Proteomes" id="UP000001542">
    <property type="component" value="Unassembled WGS sequence"/>
</dbReference>
<evidence type="ECO:0000259" key="4">
    <source>
        <dbReference type="PROSITE" id="PS50069"/>
    </source>
</evidence>
<dbReference type="KEGG" id="tva:4765676"/>
<reference evidence="5" key="2">
    <citation type="journal article" date="2007" name="Science">
        <title>Draft genome sequence of the sexually transmitted pathogen Trichomonas vaginalis.</title>
        <authorList>
            <person name="Carlton J.M."/>
            <person name="Hirt R.P."/>
            <person name="Silva J.C."/>
            <person name="Delcher A.L."/>
            <person name="Schatz M."/>
            <person name="Zhao Q."/>
            <person name="Wortman J.R."/>
            <person name="Bidwell S.L."/>
            <person name="Alsmark U.C.M."/>
            <person name="Besteiro S."/>
            <person name="Sicheritz-Ponten T."/>
            <person name="Noel C.J."/>
            <person name="Dacks J.B."/>
            <person name="Foster P.G."/>
            <person name="Simillion C."/>
            <person name="Van de Peer Y."/>
            <person name="Miranda-Saavedra D."/>
            <person name="Barton G.J."/>
            <person name="Westrop G.D."/>
            <person name="Mueller S."/>
            <person name="Dessi D."/>
            <person name="Fiori P.L."/>
            <person name="Ren Q."/>
            <person name="Paulsen I."/>
            <person name="Zhang H."/>
            <person name="Bastida-Corcuera F.D."/>
            <person name="Simoes-Barbosa A."/>
            <person name="Brown M.T."/>
            <person name="Hayes R.D."/>
            <person name="Mukherjee M."/>
            <person name="Okumura C.Y."/>
            <person name="Schneider R."/>
            <person name="Smith A.J."/>
            <person name="Vanacova S."/>
            <person name="Villalvazo M."/>
            <person name="Haas B.J."/>
            <person name="Pertea M."/>
            <person name="Feldblyum T.V."/>
            <person name="Utterback T.R."/>
            <person name="Shu C.L."/>
            <person name="Osoegawa K."/>
            <person name="de Jong P.J."/>
            <person name="Hrdy I."/>
            <person name="Horvathova L."/>
            <person name="Zubacova Z."/>
            <person name="Dolezal P."/>
            <person name="Malik S.B."/>
            <person name="Logsdon J.M. Jr."/>
            <person name="Henze K."/>
            <person name="Gupta A."/>
            <person name="Wang C.C."/>
            <person name="Dunne R.L."/>
            <person name="Upcroft J.A."/>
            <person name="Upcroft P."/>
            <person name="White O."/>
            <person name="Salzberg S.L."/>
            <person name="Tang P."/>
            <person name="Chiu C.-H."/>
            <person name="Lee Y.-S."/>
            <person name="Embley T.M."/>
            <person name="Coombs G.H."/>
            <person name="Mottram J.C."/>
            <person name="Tachezy J."/>
            <person name="Fraser-Liggett C.M."/>
            <person name="Johnson P.J."/>
        </authorList>
    </citation>
    <scope>NUCLEOTIDE SEQUENCE [LARGE SCALE GENOMIC DNA]</scope>
    <source>
        <strain evidence="5">G3</strain>
    </source>
</reference>
<dbReference type="VEuPathDB" id="TrichDB:TVAGG3_0076970"/>
<dbReference type="InterPro" id="IPR016159">
    <property type="entry name" value="Cullin_repeat-like_dom_sf"/>
</dbReference>
<dbReference type="eggNOG" id="KOG2167">
    <property type="taxonomic scope" value="Eukaryota"/>
</dbReference>
<comment type="similarity">
    <text evidence="1 2 3">Belongs to the cullin family.</text>
</comment>
<dbReference type="InterPro" id="IPR001373">
    <property type="entry name" value="Cullin_N"/>
</dbReference>
<organism evidence="5 6">
    <name type="scientific">Trichomonas vaginalis (strain ATCC PRA-98 / G3)</name>
    <dbReference type="NCBI Taxonomy" id="412133"/>
    <lineage>
        <taxon>Eukaryota</taxon>
        <taxon>Metamonada</taxon>
        <taxon>Parabasalia</taxon>
        <taxon>Trichomonadida</taxon>
        <taxon>Trichomonadidae</taxon>
        <taxon>Trichomonas</taxon>
    </lineage>
</organism>
<dbReference type="GO" id="GO:0016567">
    <property type="term" value="P:protein ubiquitination"/>
    <property type="evidence" value="ECO:0000318"/>
    <property type="project" value="GO_Central"/>
</dbReference>
<dbReference type="FunFam" id="1.10.10.10:FF:001239">
    <property type="entry name" value="Cullin family protein"/>
    <property type="match status" value="1"/>
</dbReference>
<evidence type="ECO:0000256" key="1">
    <source>
        <dbReference type="ARBA" id="ARBA00006019"/>
    </source>
</evidence>
<dbReference type="OMA" id="NANAGTM"/>
<dbReference type="GO" id="GO:0031625">
    <property type="term" value="F:ubiquitin protein ligase binding"/>
    <property type="evidence" value="ECO:0000318"/>
    <property type="project" value="GO_Central"/>
</dbReference>
<dbReference type="VEuPathDB" id="TrichDB:TVAG_000650"/>
<dbReference type="STRING" id="5722.A2EHU1"/>
<dbReference type="PROSITE" id="PS50069">
    <property type="entry name" value="CULLIN_2"/>
    <property type="match status" value="1"/>
</dbReference>
<dbReference type="EMBL" id="DS113392">
    <property type="protein sequence ID" value="EAY07781.1"/>
    <property type="molecule type" value="Genomic_DNA"/>
</dbReference>
<dbReference type="InterPro" id="IPR036317">
    <property type="entry name" value="Cullin_homology_sf"/>
</dbReference>
<dbReference type="InterPro" id="IPR019559">
    <property type="entry name" value="Cullin_neddylation_domain"/>
</dbReference>
<dbReference type="PANTHER" id="PTHR11932">
    <property type="entry name" value="CULLIN"/>
    <property type="match status" value="1"/>
</dbReference>
<gene>
    <name evidence="5" type="ORF">TVAG_000650</name>
</gene>
<keyword evidence="6" id="KW-1185">Reference proteome</keyword>
<dbReference type="GO" id="GO:0006511">
    <property type="term" value="P:ubiquitin-dependent protein catabolic process"/>
    <property type="evidence" value="ECO:0007669"/>
    <property type="project" value="InterPro"/>
</dbReference>
<proteinExistence type="inferred from homology"/>
<dbReference type="FunCoup" id="A2EHU1">
    <property type="interactions" value="1035"/>
</dbReference>
<accession>A2EHU1</accession>
<dbReference type="InterPro" id="IPR016158">
    <property type="entry name" value="Cullin_homology"/>
</dbReference>
<dbReference type="InParanoid" id="A2EHU1"/>
<protein>
    <submittedName>
        <fullName evidence="5">Cullin family protein</fullName>
    </submittedName>
</protein>
<dbReference type="SUPFAM" id="SSF75632">
    <property type="entry name" value="Cullin homology domain"/>
    <property type="match status" value="1"/>
</dbReference>
<dbReference type="SMR" id="A2EHU1"/>
<sequence>MSDNANAGTMNPNQKRIVVGMYKNTKSSTKVFKSPFQDIPQPTFDLFKDEIQDNLNKILVDGDLSLPGKSFIDISRQLAIPTETSPTEGHQLYDFTSQHVVDFANDVTTHISKFKNVDQIGSFWTDISSKINEISISFSPLSTKSNRLPLLRSKFEDVIKTNLESTLPEFDRVCDIIIKEYNNNRTPENFETEKLAFNFVKDSGLFDEVFLPKLIQSVVDRIRDQVDAAFEGPLHEYLSQAVSLVQSEINDAEPFISPSSLRKLQRELYNLIFTSKFQQIVKVGLPVIVKEKNADSIKICVNLAKETDKINEFVRRLSHVFEAEADCFNLENPIAHILDLHRTMIMFNEAAQFSPEHIKTIRSSFDKGFNNLPDVAARLLAIEVNREFITGQVSDETLEHLLDVFKILSYKDVFVSYHAYFLAKRILLMKKHTVDDDLKFMDNLRVLCGPEYTKPLRMMFEGLKQSLEVMDALRSEKSIPKWFSCVMFSQESWPGIEPCDAIIPSQVLPHLQAFENKAVAEKKKRIMHSLQLTRVKLEVKGVKGIKTIKCNGLYASYLLAFNDVPSMLVSQISKATKIDQKDVEEMTEILKRKRAGNLILLVHQMVRINPEASVESGALNIAFSFPPISQKDDEHTKNAIMQNRDNQIDAMVVRILKFEKSLDREDLKLRLKDALKFRMDDEMYEKRLNSLNKRQFIKLDASGCVNYI</sequence>
<dbReference type="Pfam" id="PF00888">
    <property type="entry name" value="Cullin"/>
    <property type="match status" value="1"/>
</dbReference>
<dbReference type="Gene3D" id="1.10.10.10">
    <property type="entry name" value="Winged helix-like DNA-binding domain superfamily/Winged helix DNA-binding domain"/>
    <property type="match status" value="1"/>
</dbReference>
<name>A2EHU1_TRIV3</name>
<reference evidence="5" key="1">
    <citation type="submission" date="2006-10" db="EMBL/GenBank/DDBJ databases">
        <authorList>
            <person name="Amadeo P."/>
            <person name="Zhao Q."/>
            <person name="Wortman J."/>
            <person name="Fraser-Liggett C."/>
            <person name="Carlton J."/>
        </authorList>
    </citation>
    <scope>NUCLEOTIDE SEQUENCE</scope>
    <source>
        <strain evidence="5">G3</strain>
    </source>
</reference>
<dbReference type="SUPFAM" id="SSF46785">
    <property type="entry name" value="Winged helix' DNA-binding domain"/>
    <property type="match status" value="1"/>
</dbReference>
<evidence type="ECO:0000313" key="5">
    <source>
        <dbReference type="EMBL" id="EAY07781.1"/>
    </source>
</evidence>
<dbReference type="GO" id="GO:0031461">
    <property type="term" value="C:cullin-RING ubiquitin ligase complex"/>
    <property type="evidence" value="ECO:0000318"/>
    <property type="project" value="GO_Central"/>
</dbReference>
<feature type="domain" description="Cullin family profile" evidence="4">
    <location>
        <begin position="371"/>
        <end position="591"/>
    </location>
</feature>
<dbReference type="Gene3D" id="1.20.1310.10">
    <property type="entry name" value="Cullin Repeats"/>
    <property type="match status" value="1"/>
</dbReference>
<dbReference type="SUPFAM" id="SSF74788">
    <property type="entry name" value="Cullin repeat-like"/>
    <property type="match status" value="1"/>
</dbReference>
<dbReference type="OrthoDB" id="27073at2759"/>
<dbReference type="AlphaFoldDB" id="A2EHU1"/>
<evidence type="ECO:0000256" key="3">
    <source>
        <dbReference type="RuleBase" id="RU003829"/>
    </source>
</evidence>
<dbReference type="InterPro" id="IPR036390">
    <property type="entry name" value="WH_DNA-bd_sf"/>
</dbReference>